<keyword evidence="2" id="KW-0732">Signal</keyword>
<protein>
    <submittedName>
        <fullName evidence="3">Uncharacterized protein</fullName>
    </submittedName>
</protein>
<name>A0ABD3PRQ7_9STRA</name>
<evidence type="ECO:0000256" key="2">
    <source>
        <dbReference type="SAM" id="SignalP"/>
    </source>
</evidence>
<feature type="region of interest" description="Disordered" evidence="1">
    <location>
        <begin position="54"/>
        <end position="92"/>
    </location>
</feature>
<proteinExistence type="predicted"/>
<feature type="signal peptide" evidence="2">
    <location>
        <begin position="1"/>
        <end position="19"/>
    </location>
</feature>
<evidence type="ECO:0000313" key="4">
    <source>
        <dbReference type="Proteomes" id="UP001516023"/>
    </source>
</evidence>
<dbReference type="EMBL" id="JABMIG020000122">
    <property type="protein sequence ID" value="KAL3790823.1"/>
    <property type="molecule type" value="Genomic_DNA"/>
</dbReference>
<feature type="chain" id="PRO_5044895380" evidence="2">
    <location>
        <begin position="20"/>
        <end position="152"/>
    </location>
</feature>
<evidence type="ECO:0000256" key="1">
    <source>
        <dbReference type="SAM" id="MobiDB-lite"/>
    </source>
</evidence>
<keyword evidence="4" id="KW-1185">Reference proteome</keyword>
<reference evidence="3 4" key="1">
    <citation type="journal article" date="2020" name="G3 (Bethesda)">
        <title>Improved Reference Genome for Cyclotella cryptica CCMP332, a Model for Cell Wall Morphogenesis, Salinity Adaptation, and Lipid Production in Diatoms (Bacillariophyta).</title>
        <authorList>
            <person name="Roberts W.R."/>
            <person name="Downey K.M."/>
            <person name="Ruck E.C."/>
            <person name="Traller J.C."/>
            <person name="Alverson A.J."/>
        </authorList>
    </citation>
    <scope>NUCLEOTIDE SEQUENCE [LARGE SCALE GENOMIC DNA]</scope>
    <source>
        <strain evidence="3 4">CCMP332</strain>
    </source>
</reference>
<accession>A0ABD3PRQ7</accession>
<comment type="caution">
    <text evidence="3">The sequence shown here is derived from an EMBL/GenBank/DDBJ whole genome shotgun (WGS) entry which is preliminary data.</text>
</comment>
<evidence type="ECO:0000313" key="3">
    <source>
        <dbReference type="EMBL" id="KAL3790823.1"/>
    </source>
</evidence>
<dbReference type="Proteomes" id="UP001516023">
    <property type="component" value="Unassembled WGS sequence"/>
</dbReference>
<organism evidence="3 4">
    <name type="scientific">Cyclotella cryptica</name>
    <dbReference type="NCBI Taxonomy" id="29204"/>
    <lineage>
        <taxon>Eukaryota</taxon>
        <taxon>Sar</taxon>
        <taxon>Stramenopiles</taxon>
        <taxon>Ochrophyta</taxon>
        <taxon>Bacillariophyta</taxon>
        <taxon>Coscinodiscophyceae</taxon>
        <taxon>Thalassiosirophycidae</taxon>
        <taxon>Stephanodiscales</taxon>
        <taxon>Stephanodiscaceae</taxon>
        <taxon>Cyclotella</taxon>
    </lineage>
</organism>
<dbReference type="AlphaFoldDB" id="A0ABD3PRQ7"/>
<gene>
    <name evidence="3" type="ORF">HJC23_004724</name>
</gene>
<sequence length="152" mass="17426">MASILPIVLFLCLSFHCHSHSASPVHRQLTFTNVHTLHQSRGIKEGLSHFLPTSVVPRGGDANKQEWNPPSPDPIGSSNNNDSDTPSKDEAFDAAALSKQLRREEIHKIKKSQLFLKKQQRRREMDKTWLDRGITATIEFWENIFRWEVVDV</sequence>